<dbReference type="PATRIC" id="fig|42253.5.peg.3574"/>
<reference evidence="1 2" key="1">
    <citation type="journal article" date="2015" name="Proc. Natl. Acad. Sci. U.S.A.">
        <title>Expanded metabolic versatility of ubiquitous nitrite-oxidizing bacteria from the genus Nitrospira.</title>
        <authorList>
            <person name="Koch H."/>
            <person name="Lucker S."/>
            <person name="Albertsen M."/>
            <person name="Kitzinger K."/>
            <person name="Herbold C."/>
            <person name="Spieck E."/>
            <person name="Nielsen P.H."/>
            <person name="Wagner M."/>
            <person name="Daims H."/>
        </authorList>
    </citation>
    <scope>NUCLEOTIDE SEQUENCE [LARGE SCALE GENOMIC DNA]</scope>
    <source>
        <strain evidence="1 2">NSP M-1</strain>
    </source>
</reference>
<sequence>MVIRGLLFFSADPVSEKPRRKLAGLQFREAGVYNPQEHSSENRGFTR</sequence>
<evidence type="ECO:0000313" key="2">
    <source>
        <dbReference type="Proteomes" id="UP000069205"/>
    </source>
</evidence>
<keyword evidence="2" id="KW-1185">Reference proteome</keyword>
<evidence type="ECO:0000313" key="1">
    <source>
        <dbReference type="EMBL" id="ALA60015.1"/>
    </source>
</evidence>
<dbReference type="AlphaFoldDB" id="A0A0K2GGD2"/>
<organism evidence="1 2">
    <name type="scientific">Nitrospira moscoviensis</name>
    <dbReference type="NCBI Taxonomy" id="42253"/>
    <lineage>
        <taxon>Bacteria</taxon>
        <taxon>Pseudomonadati</taxon>
        <taxon>Nitrospirota</taxon>
        <taxon>Nitrospiria</taxon>
        <taxon>Nitrospirales</taxon>
        <taxon>Nitrospiraceae</taxon>
        <taxon>Nitrospira</taxon>
    </lineage>
</organism>
<dbReference type="Proteomes" id="UP000069205">
    <property type="component" value="Chromosome"/>
</dbReference>
<protein>
    <submittedName>
        <fullName evidence="1">Uncharacterized protein</fullName>
    </submittedName>
</protein>
<dbReference type="STRING" id="42253.NITMOv2_3623"/>
<gene>
    <name evidence="1" type="ORF">NITMOv2_3623</name>
</gene>
<accession>A0A0K2GGD2</accession>
<proteinExistence type="predicted"/>
<dbReference type="EMBL" id="CP011801">
    <property type="protein sequence ID" value="ALA60015.1"/>
    <property type="molecule type" value="Genomic_DNA"/>
</dbReference>
<dbReference type="KEGG" id="nmv:NITMOv2_3623"/>
<name>A0A0K2GGD2_NITMO</name>